<evidence type="ECO:0000313" key="2">
    <source>
        <dbReference type="Proteomes" id="UP000070620"/>
    </source>
</evidence>
<dbReference type="RefSeq" id="WP_067371201.1">
    <property type="nucleotide sequence ID" value="NZ_JBIUBN010000043.1"/>
</dbReference>
<dbReference type="Proteomes" id="UP000070620">
    <property type="component" value="Unassembled WGS sequence"/>
</dbReference>
<protein>
    <submittedName>
        <fullName evidence="1">Uncharacterized protein</fullName>
    </submittedName>
</protein>
<evidence type="ECO:0000313" key="1">
    <source>
        <dbReference type="EMBL" id="KXK59270.1"/>
    </source>
</evidence>
<keyword evidence="2" id="KW-1185">Reference proteome</keyword>
<comment type="caution">
    <text evidence="1">The sequence shown here is derived from an EMBL/GenBank/DDBJ whole genome shotgun (WGS) entry which is preliminary data.</text>
</comment>
<dbReference type="AlphaFoldDB" id="A0A136PLB9"/>
<proteinExistence type="predicted"/>
<reference evidence="1 2" key="1">
    <citation type="submission" date="2016-01" db="EMBL/GenBank/DDBJ databases">
        <title>Whole genome sequence and analysis of Micromonospora rosaria DSM 803, which can produce antibacterial substance rosamicin.</title>
        <authorList>
            <person name="Yang H."/>
            <person name="He X."/>
            <person name="Zhu D."/>
        </authorList>
    </citation>
    <scope>NUCLEOTIDE SEQUENCE [LARGE SCALE GENOMIC DNA]</scope>
    <source>
        <strain evidence="1 2">DSM 803</strain>
    </source>
</reference>
<dbReference type="EMBL" id="LRQV01000123">
    <property type="protein sequence ID" value="KXK59270.1"/>
    <property type="molecule type" value="Genomic_DNA"/>
</dbReference>
<sequence length="93" mass="9601">MTSSPARAHQLVDELIGPTDPAADRVVTVLHAHAAALAWIRDTTGTYPAPHAVAHRLAAAADRLRDGTDPRDPAAVLGQTAVDALAVHRSAAA</sequence>
<accession>A0A136PLB9</accession>
<gene>
    <name evidence="1" type="ORF">AWW66_25240</name>
</gene>
<name>A0A136PLB9_9ACTN</name>
<organism evidence="1 2">
    <name type="scientific">Micromonospora rosaria</name>
    <dbReference type="NCBI Taxonomy" id="47874"/>
    <lineage>
        <taxon>Bacteria</taxon>
        <taxon>Bacillati</taxon>
        <taxon>Actinomycetota</taxon>
        <taxon>Actinomycetes</taxon>
        <taxon>Micromonosporales</taxon>
        <taxon>Micromonosporaceae</taxon>
        <taxon>Micromonospora</taxon>
    </lineage>
</organism>